<dbReference type="Pfam" id="PF00155">
    <property type="entry name" value="Aminotran_1_2"/>
    <property type="match status" value="1"/>
</dbReference>
<evidence type="ECO:0000313" key="8">
    <source>
        <dbReference type="Proteomes" id="UP000566819"/>
    </source>
</evidence>
<dbReference type="GO" id="GO:0006532">
    <property type="term" value="P:aspartate biosynthetic process"/>
    <property type="evidence" value="ECO:0007669"/>
    <property type="project" value="TreeGrafter"/>
</dbReference>
<dbReference type="GO" id="GO:0030170">
    <property type="term" value="F:pyridoxal phosphate binding"/>
    <property type="evidence" value="ECO:0007669"/>
    <property type="project" value="InterPro"/>
</dbReference>
<dbReference type="AlphaFoldDB" id="A0A8H4QNG6"/>
<dbReference type="Gene3D" id="3.90.1150.10">
    <property type="entry name" value="Aspartate Aminotransferase, domain 1"/>
    <property type="match status" value="1"/>
</dbReference>
<dbReference type="InterPro" id="IPR000796">
    <property type="entry name" value="Asp_trans"/>
</dbReference>
<keyword evidence="8" id="KW-1185">Reference proteome</keyword>
<dbReference type="OrthoDB" id="6752799at2759"/>
<evidence type="ECO:0000259" key="6">
    <source>
        <dbReference type="Pfam" id="PF00155"/>
    </source>
</evidence>
<proteinExistence type="predicted"/>
<comment type="subunit">
    <text evidence="2">Homodimer.</text>
</comment>
<comment type="cofactor">
    <cofactor evidence="1">
        <name>pyridoxal 5'-phosphate</name>
        <dbReference type="ChEBI" id="CHEBI:597326"/>
    </cofactor>
</comment>
<reference evidence="7 8" key="1">
    <citation type="submission" date="2020-03" db="EMBL/GenBank/DDBJ databases">
        <title>Draft Genome Sequence of Cudoniella acicularis.</title>
        <authorList>
            <person name="Buettner E."/>
            <person name="Kellner H."/>
        </authorList>
    </citation>
    <scope>NUCLEOTIDE SEQUENCE [LARGE SCALE GENOMIC DNA]</scope>
    <source>
        <strain evidence="7 8">DSM 108380</strain>
    </source>
</reference>
<dbReference type="GO" id="GO:0004069">
    <property type="term" value="F:L-aspartate:2-oxoglutarate aminotransferase activity"/>
    <property type="evidence" value="ECO:0007669"/>
    <property type="project" value="TreeGrafter"/>
</dbReference>
<keyword evidence="3" id="KW-0032">Aminotransferase</keyword>
<comment type="caution">
    <text evidence="7">The sequence shown here is derived from an EMBL/GenBank/DDBJ whole genome shotgun (WGS) entry which is preliminary data.</text>
</comment>
<dbReference type="Proteomes" id="UP000566819">
    <property type="component" value="Unassembled WGS sequence"/>
</dbReference>
<evidence type="ECO:0000313" key="7">
    <source>
        <dbReference type="EMBL" id="KAF4614299.1"/>
    </source>
</evidence>
<dbReference type="EMBL" id="JAAMPI010002407">
    <property type="protein sequence ID" value="KAF4614299.1"/>
    <property type="molecule type" value="Genomic_DNA"/>
</dbReference>
<evidence type="ECO:0000256" key="4">
    <source>
        <dbReference type="ARBA" id="ARBA00022679"/>
    </source>
</evidence>
<evidence type="ECO:0000256" key="3">
    <source>
        <dbReference type="ARBA" id="ARBA00022576"/>
    </source>
</evidence>
<feature type="domain" description="Aminotransferase class I/classII large" evidence="6">
    <location>
        <begin position="1"/>
        <end position="79"/>
    </location>
</feature>
<organism evidence="7 8">
    <name type="scientific">Cudoniella acicularis</name>
    <dbReference type="NCBI Taxonomy" id="354080"/>
    <lineage>
        <taxon>Eukaryota</taxon>
        <taxon>Fungi</taxon>
        <taxon>Dikarya</taxon>
        <taxon>Ascomycota</taxon>
        <taxon>Pezizomycotina</taxon>
        <taxon>Leotiomycetes</taxon>
        <taxon>Helotiales</taxon>
        <taxon>Tricladiaceae</taxon>
        <taxon>Cudoniella</taxon>
    </lineage>
</organism>
<evidence type="ECO:0000256" key="1">
    <source>
        <dbReference type="ARBA" id="ARBA00001933"/>
    </source>
</evidence>
<evidence type="ECO:0000256" key="5">
    <source>
        <dbReference type="ARBA" id="ARBA00022898"/>
    </source>
</evidence>
<gene>
    <name evidence="7" type="ORF">G7Y89_g15439</name>
</gene>
<dbReference type="InterPro" id="IPR004839">
    <property type="entry name" value="Aminotransferase_I/II_large"/>
</dbReference>
<accession>A0A8H4QNG6</accession>
<dbReference type="InterPro" id="IPR015422">
    <property type="entry name" value="PyrdxlP-dep_Trfase_small"/>
</dbReference>
<name>A0A8H4QNG6_9HELO</name>
<dbReference type="PANTHER" id="PTHR11879">
    <property type="entry name" value="ASPARTATE AMINOTRANSFERASE"/>
    <property type="match status" value="1"/>
</dbReference>
<dbReference type="PANTHER" id="PTHR11879:SF20">
    <property type="entry name" value="ASPARTATE AMINOTRANSFERASE"/>
    <property type="match status" value="1"/>
</dbReference>
<sequence>MSSRIKSMRQRLFQELIRLRTPGDWTHIVKQTGIFDYTGIARSQIQHLQDKYHIYMADTSRISIAGLNESNVEYFAKVIDQAVRTIN</sequence>
<dbReference type="SUPFAM" id="SSF53383">
    <property type="entry name" value="PLP-dependent transferases"/>
    <property type="match status" value="1"/>
</dbReference>
<protein>
    <recommendedName>
        <fullName evidence="6">Aminotransferase class I/classII large domain-containing protein</fullName>
    </recommendedName>
</protein>
<dbReference type="InterPro" id="IPR015424">
    <property type="entry name" value="PyrdxlP-dep_Trfase"/>
</dbReference>
<evidence type="ECO:0000256" key="2">
    <source>
        <dbReference type="ARBA" id="ARBA00011738"/>
    </source>
</evidence>
<keyword evidence="5" id="KW-0663">Pyridoxal phosphate</keyword>
<keyword evidence="4" id="KW-0808">Transferase</keyword>
<dbReference type="GO" id="GO:0005829">
    <property type="term" value="C:cytosol"/>
    <property type="evidence" value="ECO:0007669"/>
    <property type="project" value="TreeGrafter"/>
</dbReference>